<proteinExistence type="predicted"/>
<evidence type="ECO:0000313" key="4">
    <source>
        <dbReference type="Proteomes" id="UP000249688"/>
    </source>
</evidence>
<dbReference type="Proteomes" id="UP000249688">
    <property type="component" value="Unassembled WGS sequence"/>
</dbReference>
<protein>
    <submittedName>
        <fullName evidence="3">Putative tricarboxylic transport membrane protein</fullName>
    </submittedName>
</protein>
<keyword evidence="1" id="KW-1133">Transmembrane helix</keyword>
<evidence type="ECO:0000313" key="3">
    <source>
        <dbReference type="EMBL" id="PZW46657.1"/>
    </source>
</evidence>
<feature type="domain" description="DUF1468" evidence="2">
    <location>
        <begin position="15"/>
        <end position="147"/>
    </location>
</feature>
<feature type="transmembrane region" description="Helical" evidence="1">
    <location>
        <begin position="6"/>
        <end position="26"/>
    </location>
</feature>
<dbReference type="RefSeq" id="WP_111398047.1">
    <property type="nucleotide sequence ID" value="NZ_QKYU01000009.1"/>
</dbReference>
<dbReference type="EMBL" id="QKYU01000009">
    <property type="protein sequence ID" value="PZW46657.1"/>
    <property type="molecule type" value="Genomic_DNA"/>
</dbReference>
<dbReference type="InterPro" id="IPR009936">
    <property type="entry name" value="DUF1468"/>
</dbReference>
<keyword evidence="4" id="KW-1185">Reference proteome</keyword>
<gene>
    <name evidence="3" type="ORF">C8P66_109154</name>
</gene>
<dbReference type="Pfam" id="PF07331">
    <property type="entry name" value="TctB"/>
    <property type="match status" value="1"/>
</dbReference>
<reference evidence="3 4" key="1">
    <citation type="submission" date="2018-06" db="EMBL/GenBank/DDBJ databases">
        <title>Genomic Encyclopedia of Archaeal and Bacterial Type Strains, Phase II (KMG-II): from individual species to whole genera.</title>
        <authorList>
            <person name="Goeker M."/>
        </authorList>
    </citation>
    <scope>NUCLEOTIDE SEQUENCE [LARGE SCALE GENOMIC DNA]</scope>
    <source>
        <strain evidence="3 4">DSM 24525</strain>
    </source>
</reference>
<keyword evidence="1" id="KW-0812">Transmembrane</keyword>
<dbReference type="OrthoDB" id="6174504at2"/>
<keyword evidence="1" id="KW-0472">Membrane</keyword>
<feature type="transmembrane region" description="Helical" evidence="1">
    <location>
        <begin position="124"/>
        <end position="142"/>
    </location>
</feature>
<dbReference type="AlphaFoldDB" id="A0A2W7IL29"/>
<evidence type="ECO:0000256" key="1">
    <source>
        <dbReference type="SAM" id="Phobius"/>
    </source>
</evidence>
<accession>A0A2W7IL29</accession>
<comment type="caution">
    <text evidence="3">The sequence shown here is derived from an EMBL/GenBank/DDBJ whole genome shotgun (WGS) entry which is preliminary data.</text>
</comment>
<feature type="transmembrane region" description="Helical" evidence="1">
    <location>
        <begin position="38"/>
        <end position="59"/>
    </location>
</feature>
<feature type="transmembrane region" description="Helical" evidence="1">
    <location>
        <begin position="79"/>
        <end position="112"/>
    </location>
</feature>
<name>A0A2W7IL29_9PROT</name>
<sequence length="155" mass="16001">MRLNDLALGGLSATLGTALLVASLRLPGVRGQEFGAGFYPALIGVLTIAAGAGLMLTGLRQRGVPALRLPGWFTDGWAVANAAILAGAIAIFGAFGETIGFLPFAVVLLFVIQWRLSIPAPRAALIAVLGAIGFQLLFGKLLRVPLPPGLFEGLL</sequence>
<evidence type="ECO:0000259" key="2">
    <source>
        <dbReference type="Pfam" id="PF07331"/>
    </source>
</evidence>
<organism evidence="3 4">
    <name type="scientific">Humitalea rosea</name>
    <dbReference type="NCBI Taxonomy" id="990373"/>
    <lineage>
        <taxon>Bacteria</taxon>
        <taxon>Pseudomonadati</taxon>
        <taxon>Pseudomonadota</taxon>
        <taxon>Alphaproteobacteria</taxon>
        <taxon>Acetobacterales</taxon>
        <taxon>Roseomonadaceae</taxon>
        <taxon>Humitalea</taxon>
    </lineage>
</organism>